<name>A0A0B1TE93_OESDE</name>
<gene>
    <name evidence="1" type="ORF">OESDEN_04461</name>
</gene>
<evidence type="ECO:0000313" key="2">
    <source>
        <dbReference type="Proteomes" id="UP000053660"/>
    </source>
</evidence>
<reference evidence="1 2" key="1">
    <citation type="submission" date="2014-03" db="EMBL/GenBank/DDBJ databases">
        <title>Draft genome of the hookworm Oesophagostomum dentatum.</title>
        <authorList>
            <person name="Mitreva M."/>
        </authorList>
    </citation>
    <scope>NUCLEOTIDE SEQUENCE [LARGE SCALE GENOMIC DNA]</scope>
    <source>
        <strain evidence="1 2">OD-Hann</strain>
    </source>
</reference>
<dbReference type="Proteomes" id="UP000053660">
    <property type="component" value="Unassembled WGS sequence"/>
</dbReference>
<accession>A0A0B1TE93</accession>
<organism evidence="1 2">
    <name type="scientific">Oesophagostomum dentatum</name>
    <name type="common">Nodular worm</name>
    <dbReference type="NCBI Taxonomy" id="61180"/>
    <lineage>
        <taxon>Eukaryota</taxon>
        <taxon>Metazoa</taxon>
        <taxon>Ecdysozoa</taxon>
        <taxon>Nematoda</taxon>
        <taxon>Chromadorea</taxon>
        <taxon>Rhabditida</taxon>
        <taxon>Rhabditina</taxon>
        <taxon>Rhabditomorpha</taxon>
        <taxon>Strongyloidea</taxon>
        <taxon>Strongylidae</taxon>
        <taxon>Oesophagostomum</taxon>
    </lineage>
</organism>
<evidence type="ECO:0000313" key="1">
    <source>
        <dbReference type="EMBL" id="KHJ95584.1"/>
    </source>
</evidence>
<dbReference type="AlphaFoldDB" id="A0A0B1TE93"/>
<sequence length="86" mass="9621">MPFVVDVYPTKDDILRNEGELICQLCGKRCIRQNPFCVNVALDLHCKRISSIIRRSGVFWEIEGGNLVKVSTLNSLMSLSSSSTFA</sequence>
<dbReference type="EMBL" id="KN549915">
    <property type="protein sequence ID" value="KHJ95584.1"/>
    <property type="molecule type" value="Genomic_DNA"/>
</dbReference>
<keyword evidence="2" id="KW-1185">Reference proteome</keyword>
<protein>
    <submittedName>
        <fullName evidence="1">Uncharacterized protein</fullName>
    </submittedName>
</protein>
<proteinExistence type="predicted"/>